<feature type="transmembrane region" description="Helical" evidence="8">
    <location>
        <begin position="264"/>
        <end position="284"/>
    </location>
</feature>
<evidence type="ECO:0000256" key="7">
    <source>
        <dbReference type="ARBA" id="ARBA00038459"/>
    </source>
</evidence>
<keyword evidence="2" id="KW-0813">Transport</keyword>
<dbReference type="GO" id="GO:0005886">
    <property type="term" value="C:plasma membrane"/>
    <property type="evidence" value="ECO:0007669"/>
    <property type="project" value="UniProtKB-SubCell"/>
</dbReference>
<dbReference type="FunFam" id="1.20.1250.20:FF:000011">
    <property type="entry name" value="MFS multidrug transporter, putative"/>
    <property type="match status" value="1"/>
</dbReference>
<dbReference type="PANTHER" id="PTHR23502:SF186">
    <property type="entry name" value="MAJOR FACILITATOR SUPERFAMILY (MFS) PROFILE DOMAIN-CONTAINING PROTEIN"/>
    <property type="match status" value="1"/>
</dbReference>
<feature type="transmembrane region" description="Helical" evidence="8">
    <location>
        <begin position="516"/>
        <end position="540"/>
    </location>
</feature>
<feature type="transmembrane region" description="Helical" evidence="8">
    <location>
        <begin position="419"/>
        <end position="440"/>
    </location>
</feature>
<dbReference type="GO" id="GO:0022857">
    <property type="term" value="F:transmembrane transporter activity"/>
    <property type="evidence" value="ECO:0007669"/>
    <property type="project" value="InterPro"/>
</dbReference>
<reference evidence="10 11" key="1">
    <citation type="journal article" date="2016" name="Proc. Natl. Acad. Sci. U.S.A.">
        <title>Comparative genomics of biotechnologically important yeasts.</title>
        <authorList>
            <person name="Riley R."/>
            <person name="Haridas S."/>
            <person name="Wolfe K.H."/>
            <person name="Lopes M.R."/>
            <person name="Hittinger C.T."/>
            <person name="Goeker M."/>
            <person name="Salamov A.A."/>
            <person name="Wisecaver J.H."/>
            <person name="Long T.M."/>
            <person name="Calvey C.H."/>
            <person name="Aerts A.L."/>
            <person name="Barry K.W."/>
            <person name="Choi C."/>
            <person name="Clum A."/>
            <person name="Coughlan A.Y."/>
            <person name="Deshpande S."/>
            <person name="Douglass A.P."/>
            <person name="Hanson S.J."/>
            <person name="Klenk H.-P."/>
            <person name="LaButti K.M."/>
            <person name="Lapidus A."/>
            <person name="Lindquist E.A."/>
            <person name="Lipzen A.M."/>
            <person name="Meier-Kolthoff J.P."/>
            <person name="Ohm R.A."/>
            <person name="Otillar R.P."/>
            <person name="Pangilinan J.L."/>
            <person name="Peng Y."/>
            <person name="Rokas A."/>
            <person name="Rosa C.A."/>
            <person name="Scheuner C."/>
            <person name="Sibirny A.A."/>
            <person name="Slot J.C."/>
            <person name="Stielow J.B."/>
            <person name="Sun H."/>
            <person name="Kurtzman C.P."/>
            <person name="Blackwell M."/>
            <person name="Grigoriev I.V."/>
            <person name="Jeffries T.W."/>
        </authorList>
    </citation>
    <scope>NUCLEOTIDE SEQUENCE [LARGE SCALE GENOMIC DNA]</scope>
    <source>
        <strain evidence="10 11">NRRL Y-11557</strain>
    </source>
</reference>
<keyword evidence="11" id="KW-1185">Reference proteome</keyword>
<feature type="transmembrane region" description="Helical" evidence="8">
    <location>
        <begin position="234"/>
        <end position="252"/>
    </location>
</feature>
<evidence type="ECO:0000313" key="10">
    <source>
        <dbReference type="EMBL" id="ODQ72379.1"/>
    </source>
</evidence>
<feature type="transmembrane region" description="Helical" evidence="8">
    <location>
        <begin position="201"/>
        <end position="222"/>
    </location>
</feature>
<evidence type="ECO:0000256" key="6">
    <source>
        <dbReference type="ARBA" id="ARBA00023136"/>
    </source>
</evidence>
<feature type="transmembrane region" description="Helical" evidence="8">
    <location>
        <begin position="111"/>
        <end position="132"/>
    </location>
</feature>
<evidence type="ECO:0000256" key="4">
    <source>
        <dbReference type="ARBA" id="ARBA00022692"/>
    </source>
</evidence>
<comment type="similarity">
    <text evidence="7">Belongs to the major facilitator superfamily. DHA1 family. Polyamines/proton antiporter (TC 2.A.1.2.16) subfamily.</text>
</comment>
<keyword evidence="3" id="KW-1003">Cell membrane</keyword>
<keyword evidence="5 8" id="KW-1133">Transmembrane helix</keyword>
<feature type="transmembrane region" description="Helical" evidence="8">
    <location>
        <begin position="144"/>
        <end position="163"/>
    </location>
</feature>
<dbReference type="Proteomes" id="UP000094385">
    <property type="component" value="Unassembled WGS sequence"/>
</dbReference>
<evidence type="ECO:0000256" key="2">
    <source>
        <dbReference type="ARBA" id="ARBA00022448"/>
    </source>
</evidence>
<proteinExistence type="inferred from homology"/>
<feature type="transmembrane region" description="Helical" evidence="8">
    <location>
        <begin position="370"/>
        <end position="398"/>
    </location>
</feature>
<feature type="transmembrane region" description="Helical" evidence="8">
    <location>
        <begin position="481"/>
        <end position="504"/>
    </location>
</feature>
<sequence length="551" mass="60283">MATTTPVSLDSSSSLPLSVAILVSVGSKETVPEKLAVTRSDSSDSSVAKKEFGVARKEIDVEVQTPKAPLRGPVPIPLTNLDKGLIGWESPDDPENPMNWTVKHKWRNMSLVAISTFMLPLASTLFAPGVGYVAAEFHETNSTILTLMVSIFILGFGWGPMFLHAPLSELYGRKYVIACSNLVFAIFNIGCAWANDVNTFLACRFLGGLLGCASMVVGGGVISDMFRREEMGGASSAFALGPLMGPVVGPIIGGFLAERVGWRWTFRLLLILGCFMSAMFFFIVDETNAPAILRQKTYRKRKELGRPELISALDEFNRRSPGQIFWHGISRPITLLCTSPAVLFLGLYMAIAFAYLYIFLTTITGVFTNIYHFSTGIAGLSYLGLGTGLISALLTVGSTNDKLVRYLTERNNGVRMPEFRLRPLLLSCILIPGAMMWYGWAVQRRAHWFAVVASMFPLGFGMVSSMLPIQTYLIEVYGQYGLAASATAAGNCLRMTAGAFFPLVGPTLFQHLDYGWGATLLGLLALLMCASMALTFIFFGHKLRERFPPRI</sequence>
<dbReference type="EMBL" id="KV454295">
    <property type="protein sequence ID" value="ODQ72379.1"/>
    <property type="molecule type" value="Genomic_DNA"/>
</dbReference>
<dbReference type="CDD" id="cd17323">
    <property type="entry name" value="MFS_Tpo1_MDR_like"/>
    <property type="match status" value="1"/>
</dbReference>
<keyword evidence="4 8" id="KW-0812">Transmembrane</keyword>
<dbReference type="InterPro" id="IPR011701">
    <property type="entry name" value="MFS"/>
</dbReference>
<dbReference type="AlphaFoldDB" id="A0A1E3Q3T9"/>
<protein>
    <recommendedName>
        <fullName evidence="9">Major facilitator superfamily (MFS) profile domain-containing protein</fullName>
    </recommendedName>
</protein>
<keyword evidence="6 8" id="KW-0472">Membrane</keyword>
<accession>A0A1E3Q3T9</accession>
<feature type="transmembrane region" description="Helical" evidence="8">
    <location>
        <begin position="333"/>
        <end position="358"/>
    </location>
</feature>
<evidence type="ECO:0000313" key="11">
    <source>
        <dbReference type="Proteomes" id="UP000094385"/>
    </source>
</evidence>
<evidence type="ECO:0000256" key="8">
    <source>
        <dbReference type="SAM" id="Phobius"/>
    </source>
</evidence>
<evidence type="ECO:0000256" key="3">
    <source>
        <dbReference type="ARBA" id="ARBA00022475"/>
    </source>
</evidence>
<organism evidence="10 11">
    <name type="scientific">Lipomyces starkeyi NRRL Y-11557</name>
    <dbReference type="NCBI Taxonomy" id="675824"/>
    <lineage>
        <taxon>Eukaryota</taxon>
        <taxon>Fungi</taxon>
        <taxon>Dikarya</taxon>
        <taxon>Ascomycota</taxon>
        <taxon>Saccharomycotina</taxon>
        <taxon>Lipomycetes</taxon>
        <taxon>Lipomycetales</taxon>
        <taxon>Lipomycetaceae</taxon>
        <taxon>Lipomyces</taxon>
    </lineage>
</organism>
<dbReference type="InterPro" id="IPR020846">
    <property type="entry name" value="MFS_dom"/>
</dbReference>
<feature type="transmembrane region" description="Helical" evidence="8">
    <location>
        <begin position="175"/>
        <end position="195"/>
    </location>
</feature>
<evidence type="ECO:0000256" key="5">
    <source>
        <dbReference type="ARBA" id="ARBA00022989"/>
    </source>
</evidence>
<evidence type="ECO:0000256" key="1">
    <source>
        <dbReference type="ARBA" id="ARBA00004651"/>
    </source>
</evidence>
<dbReference type="OrthoDB" id="5296287at2759"/>
<dbReference type="SUPFAM" id="SSF103473">
    <property type="entry name" value="MFS general substrate transporter"/>
    <property type="match status" value="1"/>
</dbReference>
<dbReference type="Pfam" id="PF07690">
    <property type="entry name" value="MFS_1"/>
    <property type="match status" value="1"/>
</dbReference>
<dbReference type="STRING" id="675824.A0A1E3Q3T9"/>
<name>A0A1E3Q3T9_LIPST</name>
<evidence type="ECO:0000259" key="9">
    <source>
        <dbReference type="PROSITE" id="PS50850"/>
    </source>
</evidence>
<dbReference type="InterPro" id="IPR036259">
    <property type="entry name" value="MFS_trans_sf"/>
</dbReference>
<feature type="transmembrane region" description="Helical" evidence="8">
    <location>
        <begin position="446"/>
        <end position="469"/>
    </location>
</feature>
<dbReference type="PROSITE" id="PS50850">
    <property type="entry name" value="MFS"/>
    <property type="match status" value="1"/>
</dbReference>
<dbReference type="Gene3D" id="1.20.1250.20">
    <property type="entry name" value="MFS general substrate transporter like domains"/>
    <property type="match status" value="1"/>
</dbReference>
<gene>
    <name evidence="10" type="ORF">LIPSTDRAFT_71920</name>
</gene>
<feature type="domain" description="Major facilitator superfamily (MFS) profile" evidence="9">
    <location>
        <begin position="108"/>
        <end position="543"/>
    </location>
</feature>
<dbReference type="PANTHER" id="PTHR23502">
    <property type="entry name" value="MAJOR FACILITATOR SUPERFAMILY"/>
    <property type="match status" value="1"/>
</dbReference>
<comment type="subcellular location">
    <subcellularLocation>
        <location evidence="1">Cell membrane</location>
        <topology evidence="1">Multi-pass membrane protein</topology>
    </subcellularLocation>
</comment>